<organism evidence="2 3">
    <name type="scientific">Fusarium pseudograminearum (strain CS3096)</name>
    <name type="common">Wheat and barley crown-rot fungus</name>
    <dbReference type="NCBI Taxonomy" id="1028729"/>
    <lineage>
        <taxon>Eukaryota</taxon>
        <taxon>Fungi</taxon>
        <taxon>Dikarya</taxon>
        <taxon>Ascomycota</taxon>
        <taxon>Pezizomycotina</taxon>
        <taxon>Sordariomycetes</taxon>
        <taxon>Hypocreomycetidae</taxon>
        <taxon>Hypocreales</taxon>
        <taxon>Nectriaceae</taxon>
        <taxon>Fusarium</taxon>
    </lineage>
</organism>
<dbReference type="OrthoDB" id="4737775at2759"/>
<accession>K3V8W6</accession>
<gene>
    <name evidence="2" type="ORF">FPSE_11381</name>
</gene>
<dbReference type="GeneID" id="20369998"/>
<evidence type="ECO:0000313" key="2">
    <source>
        <dbReference type="EMBL" id="EKJ68373.1"/>
    </source>
</evidence>
<feature type="compositionally biased region" description="Basic residues" evidence="1">
    <location>
        <begin position="1"/>
        <end position="19"/>
    </location>
</feature>
<dbReference type="AlphaFoldDB" id="K3V8W6"/>
<evidence type="ECO:0008006" key="4">
    <source>
        <dbReference type="Google" id="ProtNLM"/>
    </source>
</evidence>
<keyword evidence="3" id="KW-1185">Reference proteome</keyword>
<evidence type="ECO:0000256" key="1">
    <source>
        <dbReference type="SAM" id="MobiDB-lite"/>
    </source>
</evidence>
<dbReference type="HOGENOM" id="CLU_043982_0_0_1"/>
<dbReference type="eggNOG" id="ENOG502RPP3">
    <property type="taxonomic scope" value="Eukaryota"/>
</dbReference>
<sequence>MRRRERGRRSQAAFRKRQAKSTQALIDQNSRFRNGVQLLLEEARGDDRPEMLRILRDLADAADLDIPVTLSGNASETATKLTNTTPEGFDAFEMSLVPRQIIDIPLNLDTFPAATTTQYRLDCSVWLDPLHYLRVSIPPQDLLPYIGPGAETFAGLLFWSVMEHSQSGCSHHDAMSNVKACLGHSSVTRDIKPTFIQTMARARIEYKKTGSISQEHAVGGEDDLGLVLSRFVSETDLAGM</sequence>
<proteinExistence type="predicted"/>
<dbReference type="EMBL" id="AFNW01000605">
    <property type="protein sequence ID" value="EKJ68373.1"/>
    <property type="molecule type" value="Genomic_DNA"/>
</dbReference>
<protein>
    <recommendedName>
        <fullName evidence="4">BZIP domain-containing protein</fullName>
    </recommendedName>
</protein>
<dbReference type="Proteomes" id="UP000007978">
    <property type="component" value="Chromosome 1"/>
</dbReference>
<reference evidence="2 3" key="1">
    <citation type="journal article" date="2012" name="PLoS Pathog.">
        <title>Comparative pathogenomics reveals horizontally acquired novel virulence genes in fungi infecting cereal hosts.</title>
        <authorList>
            <person name="Gardiner D.M."/>
            <person name="McDonald M.C."/>
            <person name="Covarelli L."/>
            <person name="Solomon P.S."/>
            <person name="Rusu A.G."/>
            <person name="Marshall M."/>
            <person name="Kazan K."/>
            <person name="Chakraborty S."/>
            <person name="McDonald B.A."/>
            <person name="Manners J.M."/>
        </authorList>
    </citation>
    <scope>NUCLEOTIDE SEQUENCE [LARGE SCALE GENOMIC DNA]</scope>
    <source>
        <strain evidence="2 3">CS3096</strain>
    </source>
</reference>
<dbReference type="RefSeq" id="XP_009262773.1">
    <property type="nucleotide sequence ID" value="XM_009264498.1"/>
</dbReference>
<comment type="caution">
    <text evidence="2">The sequence shown here is derived from an EMBL/GenBank/DDBJ whole genome shotgun (WGS) entry which is preliminary data.</text>
</comment>
<evidence type="ECO:0000313" key="3">
    <source>
        <dbReference type="Proteomes" id="UP000007978"/>
    </source>
</evidence>
<name>K3V8W6_FUSPC</name>
<feature type="region of interest" description="Disordered" evidence="1">
    <location>
        <begin position="1"/>
        <end position="20"/>
    </location>
</feature>
<dbReference type="KEGG" id="fpu:FPSE_11381"/>